<feature type="region of interest" description="Disordered" evidence="1">
    <location>
        <begin position="113"/>
        <end position="140"/>
    </location>
</feature>
<dbReference type="Gramene" id="MELO3C020343.2.1">
    <property type="protein sequence ID" value="MELO3C020343.2.1"/>
    <property type="gene ID" value="MELO3C020343.2"/>
</dbReference>
<reference evidence="2" key="1">
    <citation type="submission" date="2023-03" db="UniProtKB">
        <authorList>
            <consortium name="EnsemblPlants"/>
        </authorList>
    </citation>
    <scope>IDENTIFICATION</scope>
</reference>
<dbReference type="EnsemblPlants" id="MELO3C020343.2.1">
    <property type="protein sequence ID" value="MELO3C020343.2.1"/>
    <property type="gene ID" value="MELO3C020343.2"/>
</dbReference>
<evidence type="ECO:0000313" key="2">
    <source>
        <dbReference type="EnsemblPlants" id="MELO3C020343.2.1"/>
    </source>
</evidence>
<proteinExistence type="predicted"/>
<evidence type="ECO:0000256" key="1">
    <source>
        <dbReference type="SAM" id="MobiDB-lite"/>
    </source>
</evidence>
<feature type="region of interest" description="Disordered" evidence="1">
    <location>
        <begin position="152"/>
        <end position="178"/>
    </location>
</feature>
<dbReference type="AlphaFoldDB" id="A0A9I9DLP9"/>
<protein>
    <submittedName>
        <fullName evidence="2">Uncharacterized protein</fullName>
    </submittedName>
</protein>
<accession>A0A9I9DLP9</accession>
<name>A0A9I9DLP9_CUCME</name>
<sequence length="190" mass="22099">METATNYGSWPRQGPRLRGDRSKREGLDEFFVNFIDPRVNEFFLCSSRGIADPMQTRTRSFRQQVSEDLPVTGNRRTNEHPAGEEANKRIEKFSQESNAEIRAGEFFRDEIESRSDRRGNLERHKRKANNHHPNQNQMRKALSQMEEGNGMVSLTNSNRRKPDRPVRRPVPSSLERDEADSLLRASFILE</sequence>
<feature type="region of interest" description="Disordered" evidence="1">
    <location>
        <begin position="1"/>
        <end position="21"/>
    </location>
</feature>
<organism evidence="2">
    <name type="scientific">Cucumis melo</name>
    <name type="common">Muskmelon</name>
    <dbReference type="NCBI Taxonomy" id="3656"/>
    <lineage>
        <taxon>Eukaryota</taxon>
        <taxon>Viridiplantae</taxon>
        <taxon>Streptophyta</taxon>
        <taxon>Embryophyta</taxon>
        <taxon>Tracheophyta</taxon>
        <taxon>Spermatophyta</taxon>
        <taxon>Magnoliopsida</taxon>
        <taxon>eudicotyledons</taxon>
        <taxon>Gunneridae</taxon>
        <taxon>Pentapetalae</taxon>
        <taxon>rosids</taxon>
        <taxon>fabids</taxon>
        <taxon>Cucurbitales</taxon>
        <taxon>Cucurbitaceae</taxon>
        <taxon>Benincaseae</taxon>
        <taxon>Cucumis</taxon>
    </lineage>
</organism>
<feature type="compositionally biased region" description="Basic and acidic residues" evidence="1">
    <location>
        <begin position="113"/>
        <end position="122"/>
    </location>
</feature>